<evidence type="ECO:0000256" key="7">
    <source>
        <dbReference type="SAM" id="Phobius"/>
    </source>
</evidence>
<gene>
    <name evidence="9" type="ORF">ACFQVC_32725</name>
</gene>
<keyword evidence="4 7" id="KW-1133">Transmembrane helix</keyword>
<evidence type="ECO:0000256" key="2">
    <source>
        <dbReference type="ARBA" id="ARBA00022475"/>
    </source>
</evidence>
<feature type="transmembrane region" description="Helical" evidence="7">
    <location>
        <begin position="61"/>
        <end position="94"/>
    </location>
</feature>
<evidence type="ECO:0000313" key="9">
    <source>
        <dbReference type="EMBL" id="MFC7308959.1"/>
    </source>
</evidence>
<proteinExistence type="predicted"/>
<protein>
    <submittedName>
        <fullName evidence="9">Type II secretion system F family protein</fullName>
    </submittedName>
</protein>
<comment type="caution">
    <text evidence="9">The sequence shown here is derived from an EMBL/GenBank/DDBJ whole genome shotgun (WGS) entry which is preliminary data.</text>
</comment>
<accession>A0ABW2JSN6</accession>
<evidence type="ECO:0000256" key="4">
    <source>
        <dbReference type="ARBA" id="ARBA00022989"/>
    </source>
</evidence>
<evidence type="ECO:0000256" key="6">
    <source>
        <dbReference type="SAM" id="MobiDB-lite"/>
    </source>
</evidence>
<dbReference type="RefSeq" id="WP_381837430.1">
    <property type="nucleotide sequence ID" value="NZ_JBHTCF010000018.1"/>
</dbReference>
<keyword evidence="3 7" id="KW-0812">Transmembrane</keyword>
<feature type="transmembrane region" description="Helical" evidence="7">
    <location>
        <begin position="228"/>
        <end position="247"/>
    </location>
</feature>
<evidence type="ECO:0000256" key="1">
    <source>
        <dbReference type="ARBA" id="ARBA00004651"/>
    </source>
</evidence>
<dbReference type="PANTHER" id="PTHR35007">
    <property type="entry name" value="INTEGRAL MEMBRANE PROTEIN-RELATED"/>
    <property type="match status" value="1"/>
</dbReference>
<keyword evidence="5 7" id="KW-0472">Membrane</keyword>
<keyword evidence="2" id="KW-1003">Cell membrane</keyword>
<evidence type="ECO:0000259" key="8">
    <source>
        <dbReference type="Pfam" id="PF00482"/>
    </source>
</evidence>
<evidence type="ECO:0000256" key="5">
    <source>
        <dbReference type="ARBA" id="ARBA00023136"/>
    </source>
</evidence>
<dbReference type="Gene3D" id="1.20.81.30">
    <property type="entry name" value="Type II secretion system (T2SS), domain F"/>
    <property type="match status" value="1"/>
</dbReference>
<sequence>MTGALWWSVCGVLVAAGLVAVVIATVGTTRPPGHGRLAQWRAQAFGGPAAGRRAARRRSLLIASGVVTVATWLLTGVFVVSVLVGLAVIGVPWLLAPTASSKLRIAKLEGLAEWSQRLAEVIRLGFALEAALSTSRKNAPAALAEEVGELADKLQANWPAAEALYDFADRLDDITADKVTAALALAAMDPGPRLADALEDLSASVREEVASRRRIEAGREKARTAVRVMTFISIGLIPAGFLVPHYTAPYATLFGQLFLALVTSAFVAVLVWARRLSNRRPPARFLVHDPRSTVTPPAAREQEEVAAT</sequence>
<dbReference type="EMBL" id="JBHTCF010000018">
    <property type="protein sequence ID" value="MFC7308959.1"/>
    <property type="molecule type" value="Genomic_DNA"/>
</dbReference>
<evidence type="ECO:0000256" key="3">
    <source>
        <dbReference type="ARBA" id="ARBA00022692"/>
    </source>
</evidence>
<evidence type="ECO:0000313" key="10">
    <source>
        <dbReference type="Proteomes" id="UP001596523"/>
    </source>
</evidence>
<dbReference type="InterPro" id="IPR018076">
    <property type="entry name" value="T2SS_GspF_dom"/>
</dbReference>
<feature type="domain" description="Type II secretion system protein GspF" evidence="8">
    <location>
        <begin position="115"/>
        <end position="237"/>
    </location>
</feature>
<dbReference type="Proteomes" id="UP001596523">
    <property type="component" value="Unassembled WGS sequence"/>
</dbReference>
<keyword evidence="10" id="KW-1185">Reference proteome</keyword>
<feature type="transmembrane region" description="Helical" evidence="7">
    <location>
        <begin position="6"/>
        <end position="26"/>
    </location>
</feature>
<dbReference type="PANTHER" id="PTHR35007:SF3">
    <property type="entry name" value="POSSIBLE CONSERVED ALANINE RICH MEMBRANE PROTEIN"/>
    <property type="match status" value="1"/>
</dbReference>
<feature type="transmembrane region" description="Helical" evidence="7">
    <location>
        <begin position="253"/>
        <end position="273"/>
    </location>
</feature>
<name>A0ABW2JSN6_9ACTN</name>
<dbReference type="InterPro" id="IPR042094">
    <property type="entry name" value="T2SS_GspF_sf"/>
</dbReference>
<feature type="region of interest" description="Disordered" evidence="6">
    <location>
        <begin position="288"/>
        <end position="308"/>
    </location>
</feature>
<dbReference type="Pfam" id="PF00482">
    <property type="entry name" value="T2SSF"/>
    <property type="match status" value="1"/>
</dbReference>
<reference evidence="10" key="1">
    <citation type="journal article" date="2019" name="Int. J. Syst. Evol. Microbiol.">
        <title>The Global Catalogue of Microorganisms (GCM) 10K type strain sequencing project: providing services to taxonomists for standard genome sequencing and annotation.</title>
        <authorList>
            <consortium name="The Broad Institute Genomics Platform"/>
            <consortium name="The Broad Institute Genome Sequencing Center for Infectious Disease"/>
            <person name="Wu L."/>
            <person name="Ma J."/>
        </authorList>
    </citation>
    <scope>NUCLEOTIDE SEQUENCE [LARGE SCALE GENOMIC DNA]</scope>
    <source>
        <strain evidence="10">SYNS20</strain>
    </source>
</reference>
<comment type="subcellular location">
    <subcellularLocation>
        <location evidence="1">Cell membrane</location>
        <topology evidence="1">Multi-pass membrane protein</topology>
    </subcellularLocation>
</comment>
<organism evidence="9 10">
    <name type="scientific">Streptomyces monticola</name>
    <dbReference type="NCBI Taxonomy" id="2666263"/>
    <lineage>
        <taxon>Bacteria</taxon>
        <taxon>Bacillati</taxon>
        <taxon>Actinomycetota</taxon>
        <taxon>Actinomycetes</taxon>
        <taxon>Kitasatosporales</taxon>
        <taxon>Streptomycetaceae</taxon>
        <taxon>Streptomyces</taxon>
    </lineage>
</organism>